<dbReference type="Proteomes" id="UP001296921">
    <property type="component" value="Unassembled WGS sequence"/>
</dbReference>
<accession>A0ABS1IW31</accession>
<gene>
    <name evidence="1" type="ORF">I2494_20080</name>
</gene>
<evidence type="ECO:0000313" key="2">
    <source>
        <dbReference type="Proteomes" id="UP001296921"/>
    </source>
</evidence>
<comment type="caution">
    <text evidence="1">The sequence shown here is derived from an EMBL/GenBank/DDBJ whole genome shotgun (WGS) entry which is preliminary data.</text>
</comment>
<name>A0ABS1IW31_9GAMM</name>
<dbReference type="RefSeq" id="WP_218468714.1">
    <property type="nucleotide sequence ID" value="NZ_JADRCR010000019.1"/>
</dbReference>
<protein>
    <submittedName>
        <fullName evidence="1">Uncharacterized protein</fullName>
    </submittedName>
</protein>
<sequence>MAFAKLFEFDDIGQVLVTTDTHDDSGKPLVALRCDWKGLTATPSWQFPDTDDGYDLRDKYFNSIDAEQAHKLASNVIRLINGDSEDAR</sequence>
<organism evidence="1 2">
    <name type="scientific">Limnobaculum allomyrinae</name>
    <dbReference type="NCBI Taxonomy" id="2791986"/>
    <lineage>
        <taxon>Bacteria</taxon>
        <taxon>Pseudomonadati</taxon>
        <taxon>Pseudomonadota</taxon>
        <taxon>Gammaproteobacteria</taxon>
        <taxon>Enterobacterales</taxon>
        <taxon>Budviciaceae</taxon>
        <taxon>Limnobaculum</taxon>
    </lineage>
</organism>
<proteinExistence type="predicted"/>
<evidence type="ECO:0000313" key="1">
    <source>
        <dbReference type="EMBL" id="MBK5145971.1"/>
    </source>
</evidence>
<reference evidence="1 2" key="1">
    <citation type="submission" date="2020-11" db="EMBL/GenBank/DDBJ databases">
        <title>Insectihabitans protaetiae gen. nov. sp. nov. and Insectihabitans allomyrinae sp. nov., isolated from larvae of Protaetia brevitarsis seulensis and Allomyrina dichotoma, respectively.</title>
        <authorList>
            <person name="Lee S.D."/>
            <person name="Byeon Y.-S."/>
            <person name="Kim S.-M."/>
            <person name="Yang H.L."/>
            <person name="Kim I.S."/>
        </authorList>
    </citation>
    <scope>NUCLEOTIDE SEQUENCE [LARGE SCALE GENOMIC DNA]</scope>
    <source>
        <strain evidence="1 2">BWR-B9</strain>
    </source>
</reference>
<dbReference type="EMBL" id="JADRCR010000019">
    <property type="protein sequence ID" value="MBK5145971.1"/>
    <property type="molecule type" value="Genomic_DNA"/>
</dbReference>
<keyword evidence="2" id="KW-1185">Reference proteome</keyword>